<sequence length="148" mass="17467">MNPVSIKLDEANFSTWKKEALEEIQARKVEKFTTEAPETKDGGRPRMFRSARDENLQKINTEYRKWDQQDQVVYRWLLASISPELGTRMVGCQRAFQIWKKIEAFCLQVSPPRISRKSCSSNEYFLLIKKIVGMLHDTANDQHRFILW</sequence>
<protein>
    <recommendedName>
        <fullName evidence="3">Retrovirus-related Pol polyprotein from transposon TNT 1-94</fullName>
    </recommendedName>
</protein>
<dbReference type="EMBL" id="CM003608">
    <property type="protein sequence ID" value="KYP67346.1"/>
    <property type="molecule type" value="Genomic_DNA"/>
</dbReference>
<organism evidence="1 2">
    <name type="scientific">Cajanus cajan</name>
    <name type="common">Pigeon pea</name>
    <name type="synonym">Cajanus indicus</name>
    <dbReference type="NCBI Taxonomy" id="3821"/>
    <lineage>
        <taxon>Eukaryota</taxon>
        <taxon>Viridiplantae</taxon>
        <taxon>Streptophyta</taxon>
        <taxon>Embryophyta</taxon>
        <taxon>Tracheophyta</taxon>
        <taxon>Spermatophyta</taxon>
        <taxon>Magnoliopsida</taxon>
        <taxon>eudicotyledons</taxon>
        <taxon>Gunneridae</taxon>
        <taxon>Pentapetalae</taxon>
        <taxon>rosids</taxon>
        <taxon>fabids</taxon>
        <taxon>Fabales</taxon>
        <taxon>Fabaceae</taxon>
        <taxon>Papilionoideae</taxon>
        <taxon>50 kb inversion clade</taxon>
        <taxon>NPAAA clade</taxon>
        <taxon>indigoferoid/millettioid clade</taxon>
        <taxon>Phaseoleae</taxon>
        <taxon>Cajanus</taxon>
    </lineage>
</organism>
<evidence type="ECO:0008006" key="3">
    <source>
        <dbReference type="Google" id="ProtNLM"/>
    </source>
</evidence>
<dbReference type="PANTHER" id="PTHR47481">
    <property type="match status" value="1"/>
</dbReference>
<proteinExistence type="predicted"/>
<evidence type="ECO:0000313" key="1">
    <source>
        <dbReference type="EMBL" id="KYP67346.1"/>
    </source>
</evidence>
<evidence type="ECO:0000313" key="2">
    <source>
        <dbReference type="Proteomes" id="UP000075243"/>
    </source>
</evidence>
<dbReference type="Gramene" id="C.cajan_13266.t">
    <property type="protein sequence ID" value="C.cajan_13266.t.cds1"/>
    <property type="gene ID" value="C.cajan_13266"/>
</dbReference>
<reference evidence="1 2" key="1">
    <citation type="journal article" date="2012" name="Nat. Biotechnol.">
        <title>Draft genome sequence of pigeonpea (Cajanus cajan), an orphan legume crop of resource-poor farmers.</title>
        <authorList>
            <person name="Varshney R.K."/>
            <person name="Chen W."/>
            <person name="Li Y."/>
            <person name="Bharti A.K."/>
            <person name="Saxena R.K."/>
            <person name="Schlueter J.A."/>
            <person name="Donoghue M.T."/>
            <person name="Azam S."/>
            <person name="Fan G."/>
            <person name="Whaley A.M."/>
            <person name="Farmer A.D."/>
            <person name="Sheridan J."/>
            <person name="Iwata A."/>
            <person name="Tuteja R."/>
            <person name="Penmetsa R.V."/>
            <person name="Wu W."/>
            <person name="Upadhyaya H.D."/>
            <person name="Yang S.P."/>
            <person name="Shah T."/>
            <person name="Saxena K.B."/>
            <person name="Michael T."/>
            <person name="McCombie W.R."/>
            <person name="Yang B."/>
            <person name="Zhang G."/>
            <person name="Yang H."/>
            <person name="Wang J."/>
            <person name="Spillane C."/>
            <person name="Cook D.R."/>
            <person name="May G.D."/>
            <person name="Xu X."/>
            <person name="Jackson S.A."/>
        </authorList>
    </citation>
    <scope>NUCLEOTIDE SEQUENCE [LARGE SCALE GENOMIC DNA]</scope>
    <source>
        <strain evidence="2">cv. Asha</strain>
    </source>
</reference>
<name>A0A151TK25_CAJCA</name>
<accession>A0A151TK25</accession>
<dbReference type="AlphaFoldDB" id="A0A151TK25"/>
<keyword evidence="2" id="KW-1185">Reference proteome</keyword>
<dbReference type="PANTHER" id="PTHR47481:SF30">
    <property type="entry name" value="CCHC-TYPE DOMAIN-CONTAINING PROTEIN"/>
    <property type="match status" value="1"/>
</dbReference>
<gene>
    <name evidence="1" type="ORF">KK1_013674</name>
</gene>
<dbReference type="Proteomes" id="UP000075243">
    <property type="component" value="Chromosome 6"/>
</dbReference>